<proteinExistence type="predicted"/>
<keyword evidence="2" id="KW-1185">Reference proteome</keyword>
<gene>
    <name evidence="1" type="ORF">GCM10017667_52370</name>
</gene>
<protein>
    <recommendedName>
        <fullName evidence="3">Arsenic resistance protein</fullName>
    </recommendedName>
</protein>
<evidence type="ECO:0000313" key="1">
    <source>
        <dbReference type="EMBL" id="GHG12458.1"/>
    </source>
</evidence>
<sequence length="87" mass="9146">MNRPARHGAAGTVCRLDAPAGRAIVFTGATRNSLVVLPLALALPDSLAVVSLVVVTQTLVEVLGMVAYVRLVPRLVPEEEQTEAASR</sequence>
<dbReference type="InterPro" id="IPR038770">
    <property type="entry name" value="Na+/solute_symporter_sf"/>
</dbReference>
<accession>A0A919BTR8</accession>
<dbReference type="Gene3D" id="1.20.1530.20">
    <property type="match status" value="1"/>
</dbReference>
<dbReference type="Proteomes" id="UP000632849">
    <property type="component" value="Unassembled WGS sequence"/>
</dbReference>
<reference evidence="1" key="2">
    <citation type="submission" date="2020-09" db="EMBL/GenBank/DDBJ databases">
        <authorList>
            <person name="Sun Q."/>
            <person name="Ohkuma M."/>
        </authorList>
    </citation>
    <scope>NUCLEOTIDE SEQUENCE</scope>
    <source>
        <strain evidence="1">JCM 4122</strain>
    </source>
</reference>
<dbReference type="AlphaFoldDB" id="A0A919BTR8"/>
<organism evidence="1 2">
    <name type="scientific">Streptomyces filamentosus</name>
    <name type="common">Streptomyces roseosporus</name>
    <dbReference type="NCBI Taxonomy" id="67294"/>
    <lineage>
        <taxon>Bacteria</taxon>
        <taxon>Bacillati</taxon>
        <taxon>Actinomycetota</taxon>
        <taxon>Actinomycetes</taxon>
        <taxon>Kitasatosporales</taxon>
        <taxon>Streptomycetaceae</taxon>
        <taxon>Streptomyces</taxon>
    </lineage>
</organism>
<evidence type="ECO:0000313" key="2">
    <source>
        <dbReference type="Proteomes" id="UP000632849"/>
    </source>
</evidence>
<comment type="caution">
    <text evidence="1">The sequence shown here is derived from an EMBL/GenBank/DDBJ whole genome shotgun (WGS) entry which is preliminary data.</text>
</comment>
<dbReference type="EMBL" id="BNBE01000002">
    <property type="protein sequence ID" value="GHG12458.1"/>
    <property type="molecule type" value="Genomic_DNA"/>
</dbReference>
<reference evidence="1" key="1">
    <citation type="journal article" date="2014" name="Int. J. Syst. Evol. Microbiol.">
        <title>Complete genome sequence of Corynebacterium casei LMG S-19264T (=DSM 44701T), isolated from a smear-ripened cheese.</title>
        <authorList>
            <consortium name="US DOE Joint Genome Institute (JGI-PGF)"/>
            <person name="Walter F."/>
            <person name="Albersmeier A."/>
            <person name="Kalinowski J."/>
            <person name="Ruckert C."/>
        </authorList>
    </citation>
    <scope>NUCLEOTIDE SEQUENCE</scope>
    <source>
        <strain evidence="1">JCM 4122</strain>
    </source>
</reference>
<evidence type="ECO:0008006" key="3">
    <source>
        <dbReference type="Google" id="ProtNLM"/>
    </source>
</evidence>
<name>A0A919BTR8_STRFL</name>